<evidence type="ECO:0000313" key="7">
    <source>
        <dbReference type="EMBL" id="ADU38398.1"/>
    </source>
</evidence>
<dbReference type="SUPFAM" id="SSF51206">
    <property type="entry name" value="cAMP-binding domain-like"/>
    <property type="match status" value="1"/>
</dbReference>
<dbReference type="InterPro" id="IPR000595">
    <property type="entry name" value="cNMP-bd_dom"/>
</dbReference>
<dbReference type="GO" id="GO:0005829">
    <property type="term" value="C:cytosol"/>
    <property type="evidence" value="ECO:0007669"/>
    <property type="project" value="TreeGrafter"/>
</dbReference>
<feature type="region of interest" description="Disordered" evidence="4">
    <location>
        <begin position="1"/>
        <end position="41"/>
    </location>
</feature>
<name>E6V846_VARPE</name>
<dbReference type="PANTHER" id="PTHR24567">
    <property type="entry name" value="CRP FAMILY TRANSCRIPTIONAL REGULATORY PROTEIN"/>
    <property type="match status" value="1"/>
</dbReference>
<dbReference type="Proteomes" id="UP000008917">
    <property type="component" value="Chromosome"/>
</dbReference>
<dbReference type="SMART" id="SM00100">
    <property type="entry name" value="cNMP"/>
    <property type="match status" value="1"/>
</dbReference>
<dbReference type="GO" id="GO:0003700">
    <property type="term" value="F:DNA-binding transcription factor activity"/>
    <property type="evidence" value="ECO:0007669"/>
    <property type="project" value="TreeGrafter"/>
</dbReference>
<reference evidence="8" key="1">
    <citation type="submission" date="2010-12" db="EMBL/GenBank/DDBJ databases">
        <title>Complete sequence of Variovorax paradoxus EPS.</title>
        <authorList>
            <consortium name="US DOE Joint Genome Institute"/>
            <person name="Lucas S."/>
            <person name="Copeland A."/>
            <person name="Lapidus A."/>
            <person name="Cheng J.-F."/>
            <person name="Goodwin L."/>
            <person name="Pitluck S."/>
            <person name="Teshima H."/>
            <person name="Detter J.C."/>
            <person name="Han C."/>
            <person name="Tapia R."/>
            <person name="Land M."/>
            <person name="Hauser L."/>
            <person name="Kyrpides N."/>
            <person name="Ivanova N."/>
            <person name="Ovchinnikova G."/>
            <person name="Orwin P."/>
            <person name="Han J.-I.G."/>
            <person name="Woyke T."/>
        </authorList>
    </citation>
    <scope>NUCLEOTIDE SEQUENCE [LARGE SCALE GENOMIC DNA]</scope>
    <source>
        <strain evidence="8">EPS</strain>
    </source>
</reference>
<dbReference type="KEGG" id="vpe:Varpa_4228"/>
<evidence type="ECO:0000256" key="2">
    <source>
        <dbReference type="ARBA" id="ARBA00023125"/>
    </source>
</evidence>
<sequence>MHQDCPVLAFATPDKPAMPRTPPSSLATEAQATPSPPQGNDMRLAEDVQARLLAVAHRRTLARGESLFHKGSSPDALFGVVSGSLRVSVVAPGGREAVIAMLEPGHWFGEVSLLVGRERVYDTFAVDVTEMAVVAAADFHRLIADHPDVHMAFTRLVCLRLRQALAWIDDVILMPLPVRLAHRLLTLDARAAVPGDASGGITLGVSQEDLSFMLGVSRQSVNRQLKLWEEDGTLRVRYRSIELLSRAQLERHAAALR</sequence>
<dbReference type="InterPro" id="IPR012318">
    <property type="entry name" value="HTH_CRP"/>
</dbReference>
<dbReference type="eggNOG" id="COG0664">
    <property type="taxonomic scope" value="Bacteria"/>
</dbReference>
<dbReference type="EMBL" id="CP002417">
    <property type="protein sequence ID" value="ADU38398.1"/>
    <property type="molecule type" value="Genomic_DNA"/>
</dbReference>
<keyword evidence="2" id="KW-0238">DNA-binding</keyword>
<dbReference type="SUPFAM" id="SSF46785">
    <property type="entry name" value="Winged helix' DNA-binding domain"/>
    <property type="match status" value="1"/>
</dbReference>
<keyword evidence="3" id="KW-0804">Transcription</keyword>
<dbReference type="Pfam" id="PF00027">
    <property type="entry name" value="cNMP_binding"/>
    <property type="match status" value="1"/>
</dbReference>
<evidence type="ECO:0000259" key="6">
    <source>
        <dbReference type="PROSITE" id="PS51063"/>
    </source>
</evidence>
<feature type="domain" description="HTH crp-type" evidence="6">
    <location>
        <begin position="174"/>
        <end position="247"/>
    </location>
</feature>
<dbReference type="CDD" id="cd00038">
    <property type="entry name" value="CAP_ED"/>
    <property type="match status" value="1"/>
</dbReference>
<gene>
    <name evidence="7" type="ordered locus">Varpa_4228</name>
</gene>
<dbReference type="InterPro" id="IPR036390">
    <property type="entry name" value="WH_DNA-bd_sf"/>
</dbReference>
<dbReference type="PANTHER" id="PTHR24567:SF74">
    <property type="entry name" value="HTH-TYPE TRANSCRIPTIONAL REGULATOR ARCR"/>
    <property type="match status" value="1"/>
</dbReference>
<feature type="compositionally biased region" description="Polar residues" evidence="4">
    <location>
        <begin position="23"/>
        <end position="33"/>
    </location>
</feature>
<dbReference type="Gene3D" id="2.60.120.10">
    <property type="entry name" value="Jelly Rolls"/>
    <property type="match status" value="1"/>
</dbReference>
<evidence type="ECO:0000256" key="1">
    <source>
        <dbReference type="ARBA" id="ARBA00023015"/>
    </source>
</evidence>
<organism evidence="7 8">
    <name type="scientific">Variovorax paradoxus (strain EPS)</name>
    <dbReference type="NCBI Taxonomy" id="595537"/>
    <lineage>
        <taxon>Bacteria</taxon>
        <taxon>Pseudomonadati</taxon>
        <taxon>Pseudomonadota</taxon>
        <taxon>Betaproteobacteria</taxon>
        <taxon>Burkholderiales</taxon>
        <taxon>Comamonadaceae</taxon>
        <taxon>Variovorax</taxon>
    </lineage>
</organism>
<dbReference type="HOGENOM" id="CLU_075053_3_4_4"/>
<evidence type="ECO:0000313" key="8">
    <source>
        <dbReference type="Proteomes" id="UP000008917"/>
    </source>
</evidence>
<dbReference type="STRING" id="595537.Varpa_4228"/>
<keyword evidence="1" id="KW-0805">Transcription regulation</keyword>
<reference evidence="7 8" key="2">
    <citation type="journal article" date="2013" name="Genome Announc.">
        <title>Genome of the Root-Associated Plant Growth-Promoting Bacterium Variovorax paradoxus Strain EPS.</title>
        <authorList>
            <person name="Han J.I."/>
            <person name="Spain J.C."/>
            <person name="Leadbetter J.R."/>
            <person name="Ovchinnikova G."/>
            <person name="Goodwin L.A."/>
            <person name="Han C.S."/>
            <person name="Woyke T."/>
            <person name="Davenport K.W."/>
            <person name="Orwin P.M."/>
        </authorList>
    </citation>
    <scope>NUCLEOTIDE SEQUENCE [LARGE SCALE GENOMIC DNA]</scope>
    <source>
        <strain evidence="7 8">EPS</strain>
    </source>
</reference>
<dbReference type="PROSITE" id="PS50042">
    <property type="entry name" value="CNMP_BINDING_3"/>
    <property type="match status" value="1"/>
</dbReference>
<dbReference type="SMART" id="SM00419">
    <property type="entry name" value="HTH_CRP"/>
    <property type="match status" value="1"/>
</dbReference>
<dbReference type="InterPro" id="IPR014710">
    <property type="entry name" value="RmlC-like_jellyroll"/>
</dbReference>
<proteinExistence type="predicted"/>
<dbReference type="GO" id="GO:0003677">
    <property type="term" value="F:DNA binding"/>
    <property type="evidence" value="ECO:0007669"/>
    <property type="project" value="UniProtKB-KW"/>
</dbReference>
<evidence type="ECO:0000259" key="5">
    <source>
        <dbReference type="PROSITE" id="PS50042"/>
    </source>
</evidence>
<evidence type="ECO:0000256" key="3">
    <source>
        <dbReference type="ARBA" id="ARBA00023163"/>
    </source>
</evidence>
<evidence type="ECO:0000256" key="4">
    <source>
        <dbReference type="SAM" id="MobiDB-lite"/>
    </source>
</evidence>
<accession>E6V846</accession>
<dbReference type="InterPro" id="IPR018490">
    <property type="entry name" value="cNMP-bd_dom_sf"/>
</dbReference>
<dbReference type="PROSITE" id="PS51063">
    <property type="entry name" value="HTH_CRP_2"/>
    <property type="match status" value="1"/>
</dbReference>
<dbReference type="AlphaFoldDB" id="E6V846"/>
<dbReference type="Pfam" id="PF13545">
    <property type="entry name" value="HTH_Crp_2"/>
    <property type="match status" value="1"/>
</dbReference>
<feature type="domain" description="Cyclic nucleotide-binding" evidence="5">
    <location>
        <begin position="44"/>
        <end position="149"/>
    </location>
</feature>
<protein>
    <submittedName>
        <fullName evidence="7">Transcriptional regulator, Crp/Fnr family</fullName>
    </submittedName>
</protein>
<dbReference type="InterPro" id="IPR050397">
    <property type="entry name" value="Env_Response_Regulators"/>
</dbReference>